<comment type="caution">
    <text evidence="1">The sequence shown here is derived from an EMBL/GenBank/DDBJ whole genome shotgun (WGS) entry which is preliminary data.</text>
</comment>
<evidence type="ECO:0000313" key="1">
    <source>
        <dbReference type="EMBL" id="PVU87924.1"/>
    </source>
</evidence>
<sequence>MALYLYQSNLVRDSDNQIHPENVKIAKLKCLSLASNQIELFFWLYKNIPVDYIKFSVTSIAIDGAIVMINTLFKDGSMGSYESLYNKMIDTYKEIGEKSEVAVSVVSFINYIADIKKKAHKKNMDSPKLLEQMRPYSVSKSDLDPWIAPKYASLFNISCCFIENFSTLDVAEYLSQPLKELIDPKGSSGTGISKHSAESNEVVAGSFEYFFGSNRVDLEKKYRAPNINSLPTLHKSDLFKIINRYDIDPLIYRKRKSEIKKEKNVSNMTNSEIERKKLQPEGQIKMETGTKLETKIGIFDMNEMNREEIDELNRIKMDWIGVKSKTKFE</sequence>
<dbReference type="EMBL" id="MBFT01000677">
    <property type="protein sequence ID" value="PVU87924.1"/>
    <property type="molecule type" value="Genomic_DNA"/>
</dbReference>
<organism evidence="1 2">
    <name type="scientific">Furculomyces boomerangus</name>
    <dbReference type="NCBI Taxonomy" id="61424"/>
    <lineage>
        <taxon>Eukaryota</taxon>
        <taxon>Fungi</taxon>
        <taxon>Fungi incertae sedis</taxon>
        <taxon>Zoopagomycota</taxon>
        <taxon>Kickxellomycotina</taxon>
        <taxon>Harpellomycetes</taxon>
        <taxon>Harpellales</taxon>
        <taxon>Harpellaceae</taxon>
        <taxon>Furculomyces</taxon>
    </lineage>
</organism>
<accession>A0A2T9Y6K1</accession>
<evidence type="ECO:0000313" key="2">
    <source>
        <dbReference type="Proteomes" id="UP000245699"/>
    </source>
</evidence>
<proteinExistence type="predicted"/>
<protein>
    <submittedName>
        <fullName evidence="1">Uncharacterized protein</fullName>
    </submittedName>
</protein>
<reference evidence="1 2" key="1">
    <citation type="journal article" date="2018" name="MBio">
        <title>Comparative Genomics Reveals the Core Gene Toolbox for the Fungus-Insect Symbiosis.</title>
        <authorList>
            <person name="Wang Y."/>
            <person name="Stata M."/>
            <person name="Wang W."/>
            <person name="Stajich J.E."/>
            <person name="White M.M."/>
            <person name="Moncalvo J.M."/>
        </authorList>
    </citation>
    <scope>NUCLEOTIDE SEQUENCE [LARGE SCALE GENOMIC DNA]</scope>
    <source>
        <strain evidence="1 2">AUS-77-4</strain>
    </source>
</reference>
<dbReference type="AlphaFoldDB" id="A0A2T9Y6K1"/>
<gene>
    <name evidence="1" type="ORF">BB559_005802</name>
</gene>
<dbReference type="Proteomes" id="UP000245699">
    <property type="component" value="Unassembled WGS sequence"/>
</dbReference>
<keyword evidence="2" id="KW-1185">Reference proteome</keyword>
<name>A0A2T9Y6K1_9FUNG</name>